<evidence type="ECO:0000256" key="1">
    <source>
        <dbReference type="SAM" id="Phobius"/>
    </source>
</evidence>
<dbReference type="AlphaFoldDB" id="A0A6A2VA60"/>
<accession>A0A6A2VA60</accession>
<gene>
    <name evidence="2" type="ORF">DSM100238_0689</name>
</gene>
<organism evidence="2 3">
    <name type="scientific">Bifidobacterium apri</name>
    <dbReference type="NCBI Taxonomy" id="1769423"/>
    <lineage>
        <taxon>Bacteria</taxon>
        <taxon>Bacillati</taxon>
        <taxon>Actinomycetota</taxon>
        <taxon>Actinomycetes</taxon>
        <taxon>Bifidobacteriales</taxon>
        <taxon>Bifidobacteriaceae</taxon>
        <taxon>Bifidobacterium</taxon>
    </lineage>
</organism>
<proteinExistence type="predicted"/>
<feature type="transmembrane region" description="Helical" evidence="1">
    <location>
        <begin position="112"/>
        <end position="129"/>
    </location>
</feature>
<comment type="caution">
    <text evidence="2">The sequence shown here is derived from an EMBL/GenBank/DDBJ whole genome shotgun (WGS) entry which is preliminary data.</text>
</comment>
<sequence>MASRAFPHHIPRQASLARWVPRQPGSWAMVLAPAMVGTVSAGLSGRPFAHTIAMALLISWDWALCYCTQYALSRWMFSPAGRRSAAAWLGWTLATAICGCATLAAAPGLLRWAPIFAVLCAASLLDIAVRHSASGMVSQTAGIIASCLVPAVLPSAVDSAAAVLPDDLAWWNAFGWWPPQAFDARLLSVAAMMFAYEFGSLLFVRSMIRRFGDHRYRQAAILWHVGILLAAMMAAYLGVFTRPWAAILAALVLTARVGVWDAANTRQRPPISRLALTECVSVALTSICTVIACMP</sequence>
<feature type="transmembrane region" description="Helical" evidence="1">
    <location>
        <begin position="220"/>
        <end position="238"/>
    </location>
</feature>
<dbReference type="InterPro" id="IPR025576">
    <property type="entry name" value="YwiC"/>
</dbReference>
<name>A0A6A2VA60_9BIFI</name>
<keyword evidence="3" id="KW-1185">Reference proteome</keyword>
<keyword evidence="1" id="KW-1133">Transmembrane helix</keyword>
<feature type="transmembrane region" description="Helical" evidence="1">
    <location>
        <begin position="141"/>
        <end position="164"/>
    </location>
</feature>
<keyword evidence="1" id="KW-0472">Membrane</keyword>
<evidence type="ECO:0000313" key="2">
    <source>
        <dbReference type="EMBL" id="KAB8299655.1"/>
    </source>
</evidence>
<dbReference type="RefSeq" id="WP_152355323.1">
    <property type="nucleotide sequence ID" value="NZ_JBHLXF010000010.1"/>
</dbReference>
<dbReference type="Pfam" id="PF14256">
    <property type="entry name" value="YwiC"/>
    <property type="match status" value="1"/>
</dbReference>
<feature type="transmembrane region" description="Helical" evidence="1">
    <location>
        <begin position="244"/>
        <end position="262"/>
    </location>
</feature>
<dbReference type="OrthoDB" id="2380563at2"/>
<evidence type="ECO:0000313" key="3">
    <source>
        <dbReference type="Proteomes" id="UP000440041"/>
    </source>
</evidence>
<feature type="transmembrane region" description="Helical" evidence="1">
    <location>
        <begin position="184"/>
        <end position="208"/>
    </location>
</feature>
<protein>
    <submittedName>
        <fullName evidence="2">YwiC-like protein</fullName>
    </submittedName>
</protein>
<reference evidence="2 3" key="1">
    <citation type="submission" date="2019-09" db="EMBL/GenBank/DDBJ databases">
        <title>Characterization of the phylogenetic diversity of two novel species belonging to the genus Bifidobacterium: Bifidobacterium cebidarum sp. nov. and Bifidobacterium leontopitheci sp. nov.</title>
        <authorList>
            <person name="Lugli G.A."/>
            <person name="Duranti S."/>
            <person name="Milani C."/>
            <person name="Turroni F."/>
            <person name="Ventura M."/>
        </authorList>
    </citation>
    <scope>NUCLEOTIDE SEQUENCE [LARGE SCALE GENOMIC DNA]</scope>
    <source>
        <strain evidence="2 3">DSM 100238</strain>
    </source>
</reference>
<dbReference type="EMBL" id="WBSO01000003">
    <property type="protein sequence ID" value="KAB8299655.1"/>
    <property type="molecule type" value="Genomic_DNA"/>
</dbReference>
<dbReference type="Proteomes" id="UP000440041">
    <property type="component" value="Unassembled WGS sequence"/>
</dbReference>
<keyword evidence="1" id="KW-0812">Transmembrane</keyword>
<feature type="transmembrane region" description="Helical" evidence="1">
    <location>
        <begin position="85"/>
        <end position="106"/>
    </location>
</feature>